<keyword evidence="17" id="KW-1185">Reference proteome</keyword>
<keyword evidence="4 13" id="KW-0138">CF(0)</keyword>
<dbReference type="PANTHER" id="PTHR33445:SF1">
    <property type="entry name" value="ATP SYNTHASE SUBUNIT B"/>
    <property type="match status" value="1"/>
</dbReference>
<feature type="transmembrane region" description="Helical" evidence="13">
    <location>
        <begin position="20"/>
        <end position="42"/>
    </location>
</feature>
<evidence type="ECO:0000256" key="14">
    <source>
        <dbReference type="RuleBase" id="RU003848"/>
    </source>
</evidence>
<evidence type="ECO:0000313" key="17">
    <source>
        <dbReference type="Proteomes" id="UP001330016"/>
    </source>
</evidence>
<evidence type="ECO:0000256" key="3">
    <source>
        <dbReference type="ARBA" id="ARBA00022475"/>
    </source>
</evidence>
<keyword evidence="15" id="KW-0175">Coiled coil</keyword>
<dbReference type="EMBL" id="JAQSGK010000001">
    <property type="protein sequence ID" value="MEE6714325.1"/>
    <property type="molecule type" value="Genomic_DNA"/>
</dbReference>
<keyword evidence="3 13" id="KW-1003">Cell membrane</keyword>
<keyword evidence="10 13" id="KW-0066">ATP synthesis</keyword>
<comment type="subunit">
    <text evidence="13">F-type ATPases have 2 components, F(1) - the catalytic core - and F(0) - the membrane proton channel. F(1) has five subunits: alpha(3), beta(3), gamma(1), delta(1), epsilon(1). F(0) has three main subunits: a(1), b(2) and c(10-14). The alpha and beta chains form an alternating ring which encloses part of the gamma chain. F(1) is attached to F(0) by a central stalk formed by the gamma and epsilon chains, while a peripheral stalk is formed by the delta and b chains.</text>
</comment>
<keyword evidence="9 13" id="KW-0472">Membrane</keyword>
<keyword evidence="8 13" id="KW-0406">Ion transport</keyword>
<sequence length="175" mass="19030">MASEVILASKATGGLYVFDLLFYLVLFMILMWAVGHFAWGPVNKMMETRRNKVNDDIDHAQSARETAEAQQKQTAAALADSKNQAVAIIAKAQQQGSAQQDQIVAEAHSQADVLRKQAEKDAAQAKQDALAQAKDDIADLSVQIASKLINKELDASAHQQLIDTYIKGLNTHGQA</sequence>
<evidence type="ECO:0000313" key="16">
    <source>
        <dbReference type="EMBL" id="MEE6714325.1"/>
    </source>
</evidence>
<evidence type="ECO:0000256" key="7">
    <source>
        <dbReference type="ARBA" id="ARBA00022989"/>
    </source>
</evidence>
<dbReference type="RefSeq" id="WP_063515129.1">
    <property type="nucleotide sequence ID" value="NZ_BJTX01000023.1"/>
</dbReference>
<evidence type="ECO:0000256" key="12">
    <source>
        <dbReference type="ARBA" id="ARBA00037847"/>
    </source>
</evidence>
<comment type="subcellular location">
    <subcellularLocation>
        <location evidence="13">Cell membrane</location>
        <topology evidence="13">Single-pass membrane protein</topology>
    </subcellularLocation>
    <subcellularLocation>
        <location evidence="12">Endomembrane system</location>
        <topology evidence="12">Single-pass membrane protein</topology>
    </subcellularLocation>
</comment>
<evidence type="ECO:0000256" key="11">
    <source>
        <dbReference type="ARBA" id="ARBA00025198"/>
    </source>
</evidence>
<comment type="function">
    <text evidence="13">Component of the F(0) channel, it forms part of the peripheral stalk, linking F(1) to F(0).</text>
</comment>
<comment type="function">
    <text evidence="11 13">F(1)F(0) ATP synthase produces ATP from ADP in the presence of a proton or sodium gradient. F-type ATPases consist of two structural domains, F(1) containing the extramembraneous catalytic core and F(0) containing the membrane proton channel, linked together by a central stalk and a peripheral stalk. During catalysis, ATP synthesis in the catalytic domain of F(1) is coupled via a rotary mechanism of the central stalk subunits to proton translocation.</text>
</comment>
<dbReference type="Pfam" id="PF00430">
    <property type="entry name" value="ATP-synt_B"/>
    <property type="match status" value="1"/>
</dbReference>
<dbReference type="Proteomes" id="UP001330016">
    <property type="component" value="Unassembled WGS sequence"/>
</dbReference>
<gene>
    <name evidence="13 16" type="primary">atpF</name>
    <name evidence="16" type="ORF">PS435_00510</name>
</gene>
<accession>A0ABU7SVD7</accession>
<evidence type="ECO:0000256" key="4">
    <source>
        <dbReference type="ARBA" id="ARBA00022547"/>
    </source>
</evidence>
<keyword evidence="6 13" id="KW-0375">Hydrogen ion transport</keyword>
<organism evidence="16 17">
    <name type="scientific">Schleiferilactobacillus harbinensis</name>
    <dbReference type="NCBI Taxonomy" id="304207"/>
    <lineage>
        <taxon>Bacteria</taxon>
        <taxon>Bacillati</taxon>
        <taxon>Bacillota</taxon>
        <taxon>Bacilli</taxon>
        <taxon>Lactobacillales</taxon>
        <taxon>Lactobacillaceae</taxon>
        <taxon>Schleiferilactobacillus</taxon>
    </lineage>
</organism>
<dbReference type="NCBIfam" id="TIGR01144">
    <property type="entry name" value="ATP_synt_b"/>
    <property type="match status" value="1"/>
</dbReference>
<feature type="coiled-coil region" evidence="15">
    <location>
        <begin position="116"/>
        <end position="143"/>
    </location>
</feature>
<keyword evidence="7 13" id="KW-1133">Transmembrane helix</keyword>
<reference evidence="16 17" key="1">
    <citation type="submission" date="2023-02" db="EMBL/GenBank/DDBJ databases">
        <title>The predominant lactic acid bacteria and yeasts involved in the spontaneous fermentation of millet during the production of the traditional porridge Hausa koko in Ghana.</title>
        <authorList>
            <person name="Atter A."/>
            <person name="Diaz M."/>
        </authorList>
    </citation>
    <scope>NUCLEOTIDE SEQUENCE [LARGE SCALE GENOMIC DNA]</scope>
    <source>
        <strain evidence="16 17">FI11640</strain>
    </source>
</reference>
<evidence type="ECO:0000256" key="6">
    <source>
        <dbReference type="ARBA" id="ARBA00022781"/>
    </source>
</evidence>
<evidence type="ECO:0000256" key="13">
    <source>
        <dbReference type="HAMAP-Rule" id="MF_01398"/>
    </source>
</evidence>
<evidence type="ECO:0000256" key="9">
    <source>
        <dbReference type="ARBA" id="ARBA00023136"/>
    </source>
</evidence>
<comment type="similarity">
    <text evidence="1 13 14">Belongs to the ATPase B chain family.</text>
</comment>
<evidence type="ECO:0000256" key="8">
    <source>
        <dbReference type="ARBA" id="ARBA00023065"/>
    </source>
</evidence>
<evidence type="ECO:0000256" key="2">
    <source>
        <dbReference type="ARBA" id="ARBA00022448"/>
    </source>
</evidence>
<evidence type="ECO:0000256" key="5">
    <source>
        <dbReference type="ARBA" id="ARBA00022692"/>
    </source>
</evidence>
<dbReference type="InterPro" id="IPR050059">
    <property type="entry name" value="ATP_synthase_B_chain"/>
</dbReference>
<proteinExistence type="inferred from homology"/>
<evidence type="ECO:0000256" key="15">
    <source>
        <dbReference type="SAM" id="Coils"/>
    </source>
</evidence>
<dbReference type="CDD" id="cd06503">
    <property type="entry name" value="ATP-synt_Fo_b"/>
    <property type="match status" value="1"/>
</dbReference>
<dbReference type="PANTHER" id="PTHR33445">
    <property type="entry name" value="ATP SYNTHASE SUBUNIT B', CHLOROPLASTIC"/>
    <property type="match status" value="1"/>
</dbReference>
<dbReference type="InterPro" id="IPR005864">
    <property type="entry name" value="ATP_synth_F0_bsu_bac"/>
</dbReference>
<keyword evidence="2 13" id="KW-0813">Transport</keyword>
<dbReference type="HAMAP" id="MF_01398">
    <property type="entry name" value="ATP_synth_b_bprime"/>
    <property type="match status" value="1"/>
</dbReference>
<dbReference type="GeneID" id="78508873"/>
<keyword evidence="5 13" id="KW-0812">Transmembrane</keyword>
<evidence type="ECO:0000256" key="10">
    <source>
        <dbReference type="ARBA" id="ARBA00023310"/>
    </source>
</evidence>
<comment type="caution">
    <text evidence="16">The sequence shown here is derived from an EMBL/GenBank/DDBJ whole genome shotgun (WGS) entry which is preliminary data.</text>
</comment>
<name>A0ABU7SVD7_9LACO</name>
<dbReference type="InterPro" id="IPR002146">
    <property type="entry name" value="ATP_synth_b/b'su_bac/chlpt"/>
</dbReference>
<protein>
    <recommendedName>
        <fullName evidence="13">ATP synthase subunit b</fullName>
    </recommendedName>
    <alternativeName>
        <fullName evidence="13">ATP synthase F(0) sector subunit b</fullName>
    </alternativeName>
    <alternativeName>
        <fullName evidence="13">ATPase subunit I</fullName>
    </alternativeName>
    <alternativeName>
        <fullName evidence="13">F-type ATPase subunit b</fullName>
        <shortName evidence="13">F-ATPase subunit b</shortName>
    </alternativeName>
</protein>
<evidence type="ECO:0000256" key="1">
    <source>
        <dbReference type="ARBA" id="ARBA00005513"/>
    </source>
</evidence>